<name>A0A8S5Q363_9CAUD</name>
<sequence>MAKRVAKSTLNATTLDILNVIRKNAGYQYQNDVPEVTKYTDIPKVGEIICGNPALSNQFLDALINRIALVVVRSATFNNPYARLKKGYLEFGETVEEIFVGITKAVYYTPEKGAEREFKRTLPDVKSAFHVMNWRVMYPTTIQDEDLRQAFLSVDGVTDMIARIVDSIYTSAEYDEYLLTKYMLIKAISHGKFYPQSIGDVTDLKESAVEFRTASNKLPFMSDKYNEAGVKNTTPKDRQIIFMDAKFNAQFDVNVLASAFNMDKADFIGSLYLIDDWDTFDNERFDEIRAESDGIEEVTAGELALMKDVKAVIVDEDWFQIYDNTTKFTEKYVASGLYWNYFYHTWKTISNSPFANAIAFVAGTANIALPATITAEIMSKDVSPEATVFTLEAKADGATLAPNNAKFIQTETLVPKSIAVNEYGALIIPASQVATDITLVIEMGGATYTGATTINGSSAVGATVTLNKG</sequence>
<organism evidence="1">
    <name type="scientific">Podoviridae sp. ctza028</name>
    <dbReference type="NCBI Taxonomy" id="2825289"/>
    <lineage>
        <taxon>Viruses</taxon>
        <taxon>Duplodnaviria</taxon>
        <taxon>Heunggongvirae</taxon>
        <taxon>Uroviricota</taxon>
        <taxon>Caudoviricetes</taxon>
    </lineage>
</organism>
<proteinExistence type="predicted"/>
<evidence type="ECO:0000313" key="1">
    <source>
        <dbReference type="EMBL" id="DAE13767.1"/>
    </source>
</evidence>
<dbReference type="EMBL" id="BK015569">
    <property type="protein sequence ID" value="DAE13767.1"/>
    <property type="molecule type" value="Genomic_DNA"/>
</dbReference>
<dbReference type="Pfam" id="PF25622">
    <property type="entry name" value="Phi29_MCP"/>
    <property type="match status" value="1"/>
</dbReference>
<accession>A0A8S5Q363</accession>
<reference evidence="1" key="1">
    <citation type="journal article" date="2021" name="Proc. Natl. Acad. Sci. U.S.A.">
        <title>A Catalog of Tens of Thousands of Viruses from Human Metagenomes Reveals Hidden Associations with Chronic Diseases.</title>
        <authorList>
            <person name="Tisza M.J."/>
            <person name="Buck C.B."/>
        </authorList>
    </citation>
    <scope>NUCLEOTIDE SEQUENCE</scope>
    <source>
        <strain evidence="1">Ctza028</strain>
    </source>
</reference>
<protein>
    <submittedName>
        <fullName evidence="1">Head protein</fullName>
    </submittedName>
</protein>